<dbReference type="Pfam" id="PF07394">
    <property type="entry name" value="DUF1501"/>
    <property type="match status" value="1"/>
</dbReference>
<dbReference type="PANTHER" id="PTHR43737:SF1">
    <property type="entry name" value="DUF1501 DOMAIN-CONTAINING PROTEIN"/>
    <property type="match status" value="1"/>
</dbReference>
<organism evidence="1">
    <name type="scientific">uncultured Planctomycetales bacterium HF0130_29M04</name>
    <dbReference type="NCBI Taxonomy" id="723552"/>
    <lineage>
        <taxon>Bacteria</taxon>
        <taxon>Pseudomonadati</taxon>
        <taxon>Planctomycetota</taxon>
        <taxon>Planctomycetia</taxon>
        <taxon>Planctomycetales</taxon>
        <taxon>environmental samples</taxon>
    </lineage>
</organism>
<dbReference type="PANTHER" id="PTHR43737">
    <property type="entry name" value="BLL7424 PROTEIN"/>
    <property type="match status" value="1"/>
</dbReference>
<dbReference type="Gene3D" id="3.40.720.10">
    <property type="entry name" value="Alkaline Phosphatase, subunit A"/>
    <property type="match status" value="1"/>
</dbReference>
<protein>
    <recommendedName>
        <fullName evidence="2">Sulfatase</fullName>
    </recommendedName>
</protein>
<dbReference type="AlphaFoldDB" id="E7C3D7"/>
<evidence type="ECO:0000313" key="1">
    <source>
        <dbReference type="EMBL" id="ADI21961.1"/>
    </source>
</evidence>
<proteinExistence type="predicted"/>
<evidence type="ECO:0008006" key="2">
    <source>
        <dbReference type="Google" id="ProtNLM"/>
    </source>
</evidence>
<dbReference type="InterPro" id="IPR010869">
    <property type="entry name" value="DUF1501"/>
</dbReference>
<dbReference type="InterPro" id="IPR006311">
    <property type="entry name" value="TAT_signal"/>
</dbReference>
<accession>E7C3D7</accession>
<dbReference type="PROSITE" id="PS51318">
    <property type="entry name" value="TAT"/>
    <property type="match status" value="1"/>
</dbReference>
<reference evidence="1" key="1">
    <citation type="submission" date="2010-01" db="EMBL/GenBank/DDBJ databases">
        <title>Genome fragments of uncultured bacteria from the North Pacific subtropical Gyre.</title>
        <authorList>
            <person name="Pham V.D."/>
            <person name="Delong E.F."/>
        </authorList>
    </citation>
    <scope>NUCLEOTIDE SEQUENCE</scope>
</reference>
<dbReference type="InterPro" id="IPR017850">
    <property type="entry name" value="Alkaline_phosphatase_core_sf"/>
</dbReference>
<sequence>MPTKRTKQPTNCLHCQQQGMSRRALLQQSALGFGNLALASLVADQSLAAKKTINRRLNPLAPLQPHFTPRAKRVIFLFMKGGPSHVDTFEYKPKLQRDDGKELPFKKPRVTFADTGKLLGSPWKFKPAGEMGIPVSELFPNVAQCVDDICFLHSVHGTNSAHGGALLKLHTGSDNFVRPSMGSWVTYGLGTENQNLPGFVTICPTLAHGGVKNWGSAFLPAHYQGTPLGVASQPSTNAKVKYAKNRWTSTNVQRRQLDMLNEINREHLAQAGPELDLEARISSFELAFRMQMEMPQIEDLSSETKETFSLYGIDQKITEDFGRQCLLARRFAEKGVRFIQVTHSDSMVQWDQHSNLQEGHTKNALEVDRPIAGLLKDLKARGLLQDTLVMWGGEFGRTPTAQGTNGRDHNPEGFTMWFAGGGVKPGFRYGATDEYGYYAEENKMHVHDLHATLLHLLGLDHEQLTYQYAGRDFRLTDVSGDVATEILA</sequence>
<dbReference type="SUPFAM" id="SSF53649">
    <property type="entry name" value="Alkaline phosphatase-like"/>
    <property type="match status" value="1"/>
</dbReference>
<dbReference type="EMBL" id="GU567971">
    <property type="protein sequence ID" value="ADI21961.1"/>
    <property type="molecule type" value="Genomic_DNA"/>
</dbReference>
<name>E7C3D7_9BACT</name>